<organism evidence="12 13">
    <name type="scientific">Aspergillus oryzae</name>
    <name type="common">Yellow koji mold</name>
    <dbReference type="NCBI Taxonomy" id="5062"/>
    <lineage>
        <taxon>Eukaryota</taxon>
        <taxon>Fungi</taxon>
        <taxon>Dikarya</taxon>
        <taxon>Ascomycota</taxon>
        <taxon>Pezizomycotina</taxon>
        <taxon>Eurotiomycetes</taxon>
        <taxon>Eurotiomycetidae</taxon>
        <taxon>Eurotiales</taxon>
        <taxon>Aspergillaceae</taxon>
        <taxon>Aspergillus</taxon>
        <taxon>Aspergillus subgen. Circumdati</taxon>
    </lineage>
</organism>
<dbReference type="GO" id="GO:0008422">
    <property type="term" value="F:beta-glucosidase activity"/>
    <property type="evidence" value="ECO:0007669"/>
    <property type="project" value="UniProtKB-EC"/>
</dbReference>
<dbReference type="SUPFAM" id="SSF52279">
    <property type="entry name" value="Beta-D-glucan exohydrolase, C-terminal domain"/>
    <property type="match status" value="1"/>
</dbReference>
<evidence type="ECO:0000256" key="2">
    <source>
        <dbReference type="ARBA" id="ARBA00005336"/>
    </source>
</evidence>
<evidence type="ECO:0000256" key="1">
    <source>
        <dbReference type="ARBA" id="ARBA00000448"/>
    </source>
</evidence>
<dbReference type="InterPro" id="IPR036962">
    <property type="entry name" value="Glyco_hydro_3_N_sf"/>
</dbReference>
<dbReference type="InterPro" id="IPR036881">
    <property type="entry name" value="Glyco_hydro_3_C_sf"/>
</dbReference>
<dbReference type="InterPro" id="IPR001764">
    <property type="entry name" value="Glyco_hydro_3_N"/>
</dbReference>
<keyword evidence="7" id="KW-0119">Carbohydrate metabolism</keyword>
<dbReference type="EMBL" id="MKZY01000001">
    <property type="protein sequence ID" value="OOO15110.1"/>
    <property type="molecule type" value="Genomic_DNA"/>
</dbReference>
<protein>
    <recommendedName>
        <fullName evidence="3">beta-glucosidase</fullName>
        <ecNumber evidence="3">3.2.1.21</ecNumber>
    </recommendedName>
</protein>
<dbReference type="Proteomes" id="UP000190312">
    <property type="component" value="Unassembled WGS sequence"/>
</dbReference>
<keyword evidence="5 12" id="KW-0378">Hydrolase</keyword>
<dbReference type="GO" id="GO:0009251">
    <property type="term" value="P:glucan catabolic process"/>
    <property type="evidence" value="ECO:0007669"/>
    <property type="project" value="TreeGrafter"/>
</dbReference>
<evidence type="ECO:0000259" key="11">
    <source>
        <dbReference type="Pfam" id="PF01915"/>
    </source>
</evidence>
<dbReference type="InterPro" id="IPR051915">
    <property type="entry name" value="Cellulose_Degrad_GH3"/>
</dbReference>
<evidence type="ECO:0000256" key="6">
    <source>
        <dbReference type="ARBA" id="ARBA00023180"/>
    </source>
</evidence>
<keyword evidence="4" id="KW-0732">Signal</keyword>
<evidence type="ECO:0000256" key="7">
    <source>
        <dbReference type="ARBA" id="ARBA00023277"/>
    </source>
</evidence>
<dbReference type="VEuPathDB" id="FungiDB:AO090026000123"/>
<evidence type="ECO:0000256" key="5">
    <source>
        <dbReference type="ARBA" id="ARBA00022801"/>
    </source>
</evidence>
<evidence type="ECO:0000313" key="12">
    <source>
        <dbReference type="EMBL" id="OOO15110.1"/>
    </source>
</evidence>
<dbReference type="SUPFAM" id="SSF51445">
    <property type="entry name" value="(Trans)glycosidases"/>
    <property type="match status" value="1"/>
</dbReference>
<dbReference type="Pfam" id="PF00933">
    <property type="entry name" value="Glyco_hydro_3"/>
    <property type="match status" value="1"/>
</dbReference>
<dbReference type="OrthoDB" id="416222at2759"/>
<sequence>MKVLGTGLSRRRYIISGDEISRWPGFCSWIRGISSSLLGQPDGSNLNSQLPREWYNVANETGQTGRLVANVFQEIAPVLHRHGVDVVFADVQGANAPRLPPKEKVYPDFVLHSPTGEVRLVGEMKTSWTTDLDNLWSRAERKFLAQVFRYMDDYGTLYGCACAYEEAVFLKRTGPRTFQVSPVIKHSTPSVGNPIKPSLRECFFTMAAHVTQDQNWRYSASLTALASGCQALSTRPYVPRGHSLSRRNDSAPIYKDASYCIDERVDDLLARMTIEEKAGQLFHTRLMDGPLDDEGSGNNAHNSTSNMIGEKHMTHFNLASDITNATETAEFINRIQELALQTRLGIPVTVSTDPRHSFTENVGTGFKAGVFSQWPESIGLAALRDPYVVRKFAEVAKEEYIAVGIRAALHPQVDLSTEPRWARISNTWGENSTLTSELLVEYIKGFQGDKLGPQSVKTVTKHFPGGGPVENGEDSHFAYGKNQTYPGNNLEEHLKPFKAAIAAGATEIMPYYSRPIGTDSVLRGIVLTDWGLITDGYIAGQYMPARAWGAENLTELERAARILDAGCDQFGGEERPELIVQLVQEGTVSEDRIDVSVRRLLREKFVLGLFDNPFVDPESAGRVVGNDYFVRLGREAQRRSYTLLSNNEDIVPLKKIEQSTKFYIEGFNASFIESWNYTVVDSPEEADYALLRYNAPYDPRPGGFEANMHAGSLAFNDTEKARQAKIYSTVPTIVDIVMDRPAVIPEIIEQAKAVFASYGSDSNAFLDVVFGVSAPEGKLPFDLPSSMEAVEAQMEDVPFDTRNPVFKFGHGLSYANPCASSSSKCS</sequence>
<name>A0A1S9E1F4_ASPOZ</name>
<proteinExistence type="inferred from homology"/>
<dbReference type="InterPro" id="IPR002772">
    <property type="entry name" value="Glyco_hydro_3_C"/>
</dbReference>
<dbReference type="PANTHER" id="PTHR30620:SF16">
    <property type="entry name" value="LYSOSOMAL BETA GLUCOSIDASE"/>
    <property type="match status" value="1"/>
</dbReference>
<evidence type="ECO:0000256" key="9">
    <source>
        <dbReference type="ARBA" id="ARBA00023326"/>
    </source>
</evidence>
<comment type="catalytic activity">
    <reaction evidence="1">
        <text>Hydrolysis of terminal, non-reducing beta-D-glucosyl residues with release of beta-D-glucose.</text>
        <dbReference type="EC" id="3.2.1.21"/>
    </reaction>
</comment>
<feature type="domain" description="Glycoside hydrolase family 3 N-terminal" evidence="10">
    <location>
        <begin position="273"/>
        <end position="602"/>
    </location>
</feature>
<feature type="domain" description="Glycoside hydrolase family 3 C-terminal" evidence="11">
    <location>
        <begin position="675"/>
        <end position="814"/>
    </location>
</feature>
<keyword evidence="8" id="KW-0326">Glycosidase</keyword>
<dbReference type="Gene3D" id="3.20.20.300">
    <property type="entry name" value="Glycoside hydrolase, family 3, N-terminal domain"/>
    <property type="match status" value="1"/>
</dbReference>
<accession>A0A1S9E1F4</accession>
<dbReference type="Pfam" id="PF01915">
    <property type="entry name" value="Glyco_hydro_3_C"/>
    <property type="match status" value="1"/>
</dbReference>
<dbReference type="PANTHER" id="PTHR30620">
    <property type="entry name" value="PERIPLASMIC BETA-GLUCOSIDASE-RELATED"/>
    <property type="match status" value="1"/>
</dbReference>
<dbReference type="InterPro" id="IPR017853">
    <property type="entry name" value="GH"/>
</dbReference>
<evidence type="ECO:0000256" key="4">
    <source>
        <dbReference type="ARBA" id="ARBA00022729"/>
    </source>
</evidence>
<evidence type="ECO:0000313" key="13">
    <source>
        <dbReference type="Proteomes" id="UP000190312"/>
    </source>
</evidence>
<dbReference type="eggNOG" id="ENOG502QTBT">
    <property type="taxonomic scope" value="Eukaryota"/>
</dbReference>
<keyword evidence="9" id="KW-0624">Polysaccharide degradation</keyword>
<evidence type="ECO:0000256" key="3">
    <source>
        <dbReference type="ARBA" id="ARBA00012744"/>
    </source>
</evidence>
<dbReference type="AlphaFoldDB" id="A0A1S9E1F4"/>
<gene>
    <name evidence="12" type="ORF">OAory_01037050</name>
</gene>
<dbReference type="Gene3D" id="3.40.50.1700">
    <property type="entry name" value="Glycoside hydrolase family 3 C-terminal domain"/>
    <property type="match status" value="1"/>
</dbReference>
<comment type="caution">
    <text evidence="12">The sequence shown here is derived from an EMBL/GenBank/DDBJ whole genome shotgun (WGS) entry which is preliminary data.</text>
</comment>
<keyword evidence="6" id="KW-0325">Glycoprotein</keyword>
<comment type="similarity">
    <text evidence="2">Belongs to the glycosyl hydrolase 3 family.</text>
</comment>
<evidence type="ECO:0000259" key="10">
    <source>
        <dbReference type="Pfam" id="PF00933"/>
    </source>
</evidence>
<evidence type="ECO:0000256" key="8">
    <source>
        <dbReference type="ARBA" id="ARBA00023295"/>
    </source>
</evidence>
<dbReference type="EC" id="3.2.1.21" evidence="3"/>
<reference evidence="12 13" key="1">
    <citation type="submission" date="2016-10" db="EMBL/GenBank/DDBJ databases">
        <title>Genome sequencing of Aspergillus oryzae BCC7051.</title>
        <authorList>
            <person name="Thammarongtham C."/>
            <person name="Vorapreeda T."/>
            <person name="Nookaew I."/>
            <person name="Srisuk T."/>
            <person name="Land M."/>
            <person name="Jeennor S."/>
            <person name="Laoteng K."/>
        </authorList>
    </citation>
    <scope>NUCLEOTIDE SEQUENCE [LARGE SCALE GENOMIC DNA]</scope>
    <source>
        <strain evidence="12 13">BCC7051</strain>
    </source>
</reference>